<accession>A0ABV6JRY1</accession>
<feature type="coiled-coil region" evidence="3">
    <location>
        <begin position="444"/>
        <end position="475"/>
    </location>
</feature>
<evidence type="ECO:0000259" key="5">
    <source>
        <dbReference type="SMART" id="SM00822"/>
    </source>
</evidence>
<dbReference type="SUPFAM" id="SSF51735">
    <property type="entry name" value="NAD(P)-binding Rossmann-fold domains"/>
    <property type="match status" value="1"/>
</dbReference>
<dbReference type="Pfam" id="PF00106">
    <property type="entry name" value="adh_short"/>
    <property type="match status" value="1"/>
</dbReference>
<dbReference type="NCBIfam" id="NF005495">
    <property type="entry name" value="PRK07109.1"/>
    <property type="match status" value="1"/>
</dbReference>
<keyword evidence="2" id="KW-0560">Oxidoreductase</keyword>
<comment type="caution">
    <text evidence="6">The sequence shown here is derived from an EMBL/GenBank/DDBJ whole genome shotgun (WGS) entry which is preliminary data.</text>
</comment>
<proteinExistence type="inferred from homology"/>
<reference evidence="6 7" key="1">
    <citation type="submission" date="2024-09" db="EMBL/GenBank/DDBJ databases">
        <authorList>
            <person name="Sun Q."/>
            <person name="Mori K."/>
        </authorList>
    </citation>
    <scope>NUCLEOTIDE SEQUENCE [LARGE SCALE GENOMIC DNA]</scope>
    <source>
        <strain evidence="6 7">TBRC 5777</strain>
    </source>
</reference>
<evidence type="ECO:0000256" key="2">
    <source>
        <dbReference type="ARBA" id="ARBA00023002"/>
    </source>
</evidence>
<evidence type="ECO:0000313" key="7">
    <source>
        <dbReference type="Proteomes" id="UP001589865"/>
    </source>
</evidence>
<dbReference type="PRINTS" id="PR00080">
    <property type="entry name" value="SDRFAMILY"/>
</dbReference>
<gene>
    <name evidence="6" type="ORF">ACFFGY_09525</name>
</gene>
<evidence type="ECO:0000313" key="6">
    <source>
        <dbReference type="EMBL" id="MFC0408486.1"/>
    </source>
</evidence>
<keyword evidence="3" id="KW-0175">Coiled coil</keyword>
<dbReference type="Gene3D" id="3.40.50.720">
    <property type="entry name" value="NAD(P)-binding Rossmann-like Domain"/>
    <property type="match status" value="1"/>
</dbReference>
<feature type="domain" description="Ketoreductase" evidence="5">
    <location>
        <begin position="12"/>
        <end position="197"/>
    </location>
</feature>
<dbReference type="InterPro" id="IPR002347">
    <property type="entry name" value="SDR_fam"/>
</dbReference>
<evidence type="ECO:0000256" key="4">
    <source>
        <dbReference type="SAM" id="Phobius"/>
    </source>
</evidence>
<protein>
    <submittedName>
        <fullName evidence="6">SDR family oxidoreductase</fullName>
    </submittedName>
</protein>
<dbReference type="InterPro" id="IPR020904">
    <property type="entry name" value="Sc_DH/Rdtase_CS"/>
</dbReference>
<keyword evidence="4" id="KW-1133">Transmembrane helix</keyword>
<name>A0ABV6JRY1_9PROT</name>
<dbReference type="EMBL" id="JBHLUN010000006">
    <property type="protein sequence ID" value="MFC0408486.1"/>
    <property type="molecule type" value="Genomic_DNA"/>
</dbReference>
<comment type="similarity">
    <text evidence="1">Belongs to the short-chain dehydrogenases/reductases (SDR) family.</text>
</comment>
<keyword evidence="7" id="KW-1185">Reference proteome</keyword>
<dbReference type="Gene3D" id="1.20.120.20">
    <property type="entry name" value="Apolipoprotein"/>
    <property type="match status" value="1"/>
</dbReference>
<dbReference type="PRINTS" id="PR00081">
    <property type="entry name" value="GDHRDH"/>
</dbReference>
<evidence type="ECO:0000256" key="1">
    <source>
        <dbReference type="ARBA" id="ARBA00006484"/>
    </source>
</evidence>
<evidence type="ECO:0000256" key="3">
    <source>
        <dbReference type="SAM" id="Coils"/>
    </source>
</evidence>
<dbReference type="PROSITE" id="PS00061">
    <property type="entry name" value="ADH_SHORT"/>
    <property type="match status" value="1"/>
</dbReference>
<dbReference type="SMART" id="SM00822">
    <property type="entry name" value="PKS_KR"/>
    <property type="match status" value="1"/>
</dbReference>
<dbReference type="PANTHER" id="PTHR44196">
    <property type="entry name" value="DEHYDROGENASE/REDUCTASE SDR FAMILY MEMBER 7B"/>
    <property type="match status" value="1"/>
</dbReference>
<dbReference type="Proteomes" id="UP001589865">
    <property type="component" value="Unassembled WGS sequence"/>
</dbReference>
<dbReference type="InterPro" id="IPR036291">
    <property type="entry name" value="NAD(P)-bd_dom_sf"/>
</dbReference>
<keyword evidence="4" id="KW-0472">Membrane</keyword>
<dbReference type="InterPro" id="IPR057326">
    <property type="entry name" value="KR_dom"/>
</dbReference>
<dbReference type="PANTHER" id="PTHR44196:SF1">
    <property type="entry name" value="DEHYDROGENASE_REDUCTASE SDR FAMILY MEMBER 7B"/>
    <property type="match status" value="1"/>
</dbReference>
<dbReference type="RefSeq" id="WP_377044238.1">
    <property type="nucleotide sequence ID" value="NZ_JBHLUN010000006.1"/>
</dbReference>
<feature type="transmembrane region" description="Helical" evidence="4">
    <location>
        <begin position="317"/>
        <end position="337"/>
    </location>
</feature>
<sequence>MPKLHLKPVRDQVIVLTGATSGIGLATARMAAERGASLFLVARNEDALRSLRDELRARGGRTEYAVADVADAEAVEAAAQKAIEVFGGFDTWVNNAGGSMYGTVEDTPLADQRRAFDVLYWGVVNGTQAAAKHLKRRGGVIVNVGSVLSDRTIALQGTYSAAKHAVKGITDTFRMEYESAGYPIGVTLVKPSSIDTLFPEHSRNHTDTPGLSLPPPTYHPRVVGKAILHAAEHAPRTLVVGMGGYAISLLGNHFPRLTDLLMEATASKAQTRKDPGRKDRHDNLYEPRADLAETGSYKDKPMTRRTSYFLEAQMHPLGATGILFGVGALVLGVSLGLRHQRRSRAARLLEQAQSQSGSLGNRARRLGGRLLSDHEDDLRNLRNSVRKGGRQLVSQASDRAEQGQSLLASLFGSAQAEAKREHKRAWSLFGQARDEAQDRARGLRGGANSLLARLREEVEELTDRAQENSGRARKEAHSLFGRARHSVDDLAERLQEVRSQARGSAADWRDRAGSQAQELNDQAKGLFRRARHDTSDLRKQARGTLDTLRDEAADYADYARKRGGSLLGDLLRGLRRSA</sequence>
<organism evidence="6 7">
    <name type="scientific">Roseomonas elaeocarpi</name>
    <dbReference type="NCBI Taxonomy" id="907779"/>
    <lineage>
        <taxon>Bacteria</taxon>
        <taxon>Pseudomonadati</taxon>
        <taxon>Pseudomonadota</taxon>
        <taxon>Alphaproteobacteria</taxon>
        <taxon>Acetobacterales</taxon>
        <taxon>Roseomonadaceae</taxon>
        <taxon>Roseomonas</taxon>
    </lineage>
</organism>
<keyword evidence="4" id="KW-0812">Transmembrane</keyword>